<proteinExistence type="predicted"/>
<comment type="caution">
    <text evidence="1">The sequence shown here is derived from an EMBL/GenBank/DDBJ whole genome shotgun (WGS) entry which is preliminary data.</text>
</comment>
<sequence>MAAESERDLPARLSALDAVVNGDTAPPGKASWEDGHARWELYRRAAEQPAAHALLLDAVRAESDGPLSSAVVVLMLERTPVAEHGSWTAALDPEVREFAERRSGELAVLDSLDRDAAVYDAAEVGSWSDWLQLRVAQSRAESHRHALELLAGHGRTKRIRRTATESLADIGKAGPRA</sequence>
<evidence type="ECO:0008006" key="2">
    <source>
        <dbReference type="Google" id="ProtNLM"/>
    </source>
</evidence>
<gene>
    <name evidence="1" type="ORF">EAO74_13885</name>
</gene>
<reference evidence="1" key="1">
    <citation type="submission" date="2018-10" db="EMBL/GenBank/DDBJ databases">
        <authorList>
            <person name="Hariharan J."/>
            <person name="Choudoir M.J."/>
            <person name="Diebold P."/>
            <person name="Panke-Buisse K."/>
            <person name="Campbell A.N."/>
            <person name="Buckley D.H."/>
        </authorList>
    </citation>
    <scope>NUCLEOTIDE SEQUENCE</scope>
    <source>
        <strain evidence="1">Gb1</strain>
    </source>
</reference>
<evidence type="ECO:0000313" key="1">
    <source>
        <dbReference type="EMBL" id="TXS27143.1"/>
    </source>
</evidence>
<name>A0A652KTH2_9ACTN</name>
<dbReference type="AlphaFoldDB" id="A0A652KTH2"/>
<protein>
    <recommendedName>
        <fullName evidence="2">HEAT repeat domain-containing protein</fullName>
    </recommendedName>
</protein>
<accession>A0A652KTH2</accession>
<dbReference type="EMBL" id="RDBM01000035">
    <property type="protein sequence ID" value="TXS27143.1"/>
    <property type="molecule type" value="Genomic_DNA"/>
</dbReference>
<dbReference type="RefSeq" id="WP_147983729.1">
    <property type="nucleotide sequence ID" value="NZ_RDBM01000035.1"/>
</dbReference>
<organism evidence="1">
    <name type="scientific">Streptomyces sp. gb1(2016)</name>
    <dbReference type="NCBI Taxonomy" id="1828321"/>
    <lineage>
        <taxon>Bacteria</taxon>
        <taxon>Bacillati</taxon>
        <taxon>Actinomycetota</taxon>
        <taxon>Actinomycetes</taxon>
        <taxon>Kitasatosporales</taxon>
        <taxon>Streptomycetaceae</taxon>
        <taxon>Streptomyces</taxon>
    </lineage>
</organism>